<dbReference type="AlphaFoldDB" id="A0AAE1E196"/>
<proteinExistence type="predicted"/>
<sequence>MKAVSQLVTSQPTSPAVRSFARHFAAPLSLVLRSAICRISLQSECACAAGSLLVFRPSAWCVGRAHLGS</sequence>
<name>A0AAE1E196_9GAST</name>
<keyword evidence="2" id="KW-1185">Reference proteome</keyword>
<dbReference type="EMBL" id="JAWDGP010001534">
    <property type="protein sequence ID" value="KAK3790606.1"/>
    <property type="molecule type" value="Genomic_DNA"/>
</dbReference>
<organism evidence="1 2">
    <name type="scientific">Elysia crispata</name>
    <name type="common">lettuce slug</name>
    <dbReference type="NCBI Taxonomy" id="231223"/>
    <lineage>
        <taxon>Eukaryota</taxon>
        <taxon>Metazoa</taxon>
        <taxon>Spiralia</taxon>
        <taxon>Lophotrochozoa</taxon>
        <taxon>Mollusca</taxon>
        <taxon>Gastropoda</taxon>
        <taxon>Heterobranchia</taxon>
        <taxon>Euthyneura</taxon>
        <taxon>Panpulmonata</taxon>
        <taxon>Sacoglossa</taxon>
        <taxon>Placobranchoidea</taxon>
        <taxon>Plakobranchidae</taxon>
        <taxon>Elysia</taxon>
    </lineage>
</organism>
<protein>
    <submittedName>
        <fullName evidence="1">Uncharacterized protein</fullName>
    </submittedName>
</protein>
<accession>A0AAE1E196</accession>
<evidence type="ECO:0000313" key="1">
    <source>
        <dbReference type="EMBL" id="KAK3790606.1"/>
    </source>
</evidence>
<comment type="caution">
    <text evidence="1">The sequence shown here is derived from an EMBL/GenBank/DDBJ whole genome shotgun (WGS) entry which is preliminary data.</text>
</comment>
<dbReference type="Proteomes" id="UP001283361">
    <property type="component" value="Unassembled WGS sequence"/>
</dbReference>
<reference evidence="1" key="1">
    <citation type="journal article" date="2023" name="G3 (Bethesda)">
        <title>A reference genome for the long-term kleptoplast-retaining sea slug Elysia crispata morphotype clarki.</title>
        <authorList>
            <person name="Eastman K.E."/>
            <person name="Pendleton A.L."/>
            <person name="Shaikh M.A."/>
            <person name="Suttiyut T."/>
            <person name="Ogas R."/>
            <person name="Tomko P."/>
            <person name="Gavelis G."/>
            <person name="Widhalm J.R."/>
            <person name="Wisecaver J.H."/>
        </authorList>
    </citation>
    <scope>NUCLEOTIDE SEQUENCE</scope>
    <source>
        <strain evidence="1">ECLA1</strain>
    </source>
</reference>
<gene>
    <name evidence="1" type="ORF">RRG08_007438</name>
</gene>
<evidence type="ECO:0000313" key="2">
    <source>
        <dbReference type="Proteomes" id="UP001283361"/>
    </source>
</evidence>